<evidence type="ECO:0000313" key="2">
    <source>
        <dbReference type="Proteomes" id="UP000256562"/>
    </source>
</evidence>
<dbReference type="GO" id="GO:0005829">
    <property type="term" value="C:cytosol"/>
    <property type="evidence" value="ECO:0007669"/>
    <property type="project" value="TreeGrafter"/>
</dbReference>
<proteinExistence type="predicted"/>
<organism evidence="1 2">
    <name type="scientific">Staphylococcus felis</name>
    <dbReference type="NCBI Taxonomy" id="46127"/>
    <lineage>
        <taxon>Bacteria</taxon>
        <taxon>Bacillati</taxon>
        <taxon>Bacillota</taxon>
        <taxon>Bacilli</taxon>
        <taxon>Bacillales</taxon>
        <taxon>Staphylococcaceae</taxon>
        <taxon>Staphylococcus</taxon>
    </lineage>
</organism>
<dbReference type="InterPro" id="IPR006379">
    <property type="entry name" value="HAD-SF_hydro_IIB"/>
</dbReference>
<name>A0A3E0IMZ6_9STAP</name>
<dbReference type="NCBIfam" id="TIGR01484">
    <property type="entry name" value="HAD-SF-IIB"/>
    <property type="match status" value="1"/>
</dbReference>
<keyword evidence="1" id="KW-0378">Hydrolase</keyword>
<dbReference type="Pfam" id="PF08282">
    <property type="entry name" value="Hydrolase_3"/>
    <property type="match status" value="1"/>
</dbReference>
<accession>A0A3E0IMZ6</accession>
<dbReference type="InterPro" id="IPR023214">
    <property type="entry name" value="HAD_sf"/>
</dbReference>
<dbReference type="OrthoDB" id="9806027at2"/>
<dbReference type="SUPFAM" id="SSF56784">
    <property type="entry name" value="HAD-like"/>
    <property type="match status" value="1"/>
</dbReference>
<dbReference type="InterPro" id="IPR036412">
    <property type="entry name" value="HAD-like_sf"/>
</dbReference>
<gene>
    <name evidence="1" type="ORF">DOS83_09455</name>
</gene>
<evidence type="ECO:0000313" key="1">
    <source>
        <dbReference type="EMBL" id="REH93020.1"/>
    </source>
</evidence>
<sequence length="152" mass="16753">KIRKHIQHRIDIGTLKIVGNYDHLEDIPGELIMKVLAFDTDLEKIERVKARLSEKSNLEVSSSSRGNIEITHADAQKGTAVASIAEKLGVSLEDTMAIGDNLNDKSMLERVGYPVAMANAIPELKEHAKFVTDTNENSGVAKAIYKVLENNE</sequence>
<dbReference type="Gene3D" id="3.40.50.1000">
    <property type="entry name" value="HAD superfamily/HAD-like"/>
    <property type="match status" value="1"/>
</dbReference>
<dbReference type="GO" id="GO:0000287">
    <property type="term" value="F:magnesium ion binding"/>
    <property type="evidence" value="ECO:0007669"/>
    <property type="project" value="TreeGrafter"/>
</dbReference>
<feature type="non-terminal residue" evidence="1">
    <location>
        <position position="1"/>
    </location>
</feature>
<reference evidence="1 2" key="1">
    <citation type="journal article" date="2018" name="Vet. Microbiol.">
        <title>Characterisation of Staphylococcus felis isolated from cats using whole genome sequencing.</title>
        <authorList>
            <person name="Worthing K."/>
            <person name="Pang S."/>
            <person name="Trott D.J."/>
            <person name="Abraham S."/>
            <person name="Coombs G.W."/>
            <person name="Jordan D."/>
            <person name="McIntyre L."/>
            <person name="Davies M.R."/>
            <person name="Norris J."/>
        </authorList>
    </citation>
    <scope>NUCLEOTIDE SEQUENCE [LARGE SCALE GENOMIC DNA]</scope>
    <source>
        <strain evidence="1 2">F9</strain>
    </source>
</reference>
<dbReference type="PANTHER" id="PTHR10000:SF55">
    <property type="entry name" value="5-AMINO-6-(5-PHOSPHO-D-RIBITYLAMINO)URACIL PHOSPHATASE YCSE"/>
    <property type="match status" value="1"/>
</dbReference>
<comment type="caution">
    <text evidence="1">The sequence shown here is derived from an EMBL/GenBank/DDBJ whole genome shotgun (WGS) entry which is preliminary data.</text>
</comment>
<dbReference type="Proteomes" id="UP000256562">
    <property type="component" value="Unassembled WGS sequence"/>
</dbReference>
<dbReference type="EMBL" id="QKXQ01000432">
    <property type="protein sequence ID" value="REH93020.1"/>
    <property type="molecule type" value="Genomic_DNA"/>
</dbReference>
<protein>
    <submittedName>
        <fullName evidence="1">Cof-type HAD-IIB family hydrolase</fullName>
    </submittedName>
</protein>
<dbReference type="AlphaFoldDB" id="A0A3E0IMZ6"/>
<dbReference type="PANTHER" id="PTHR10000">
    <property type="entry name" value="PHOSPHOSERINE PHOSPHATASE"/>
    <property type="match status" value="1"/>
</dbReference>
<dbReference type="RefSeq" id="WP_116094800.1">
    <property type="nucleotide sequence ID" value="NZ_QKXQ01000432.1"/>
</dbReference>
<dbReference type="PROSITE" id="PS01229">
    <property type="entry name" value="COF_2"/>
    <property type="match status" value="1"/>
</dbReference>
<dbReference type="GO" id="GO:0016791">
    <property type="term" value="F:phosphatase activity"/>
    <property type="evidence" value="ECO:0007669"/>
    <property type="project" value="UniProtKB-ARBA"/>
</dbReference>